<keyword evidence="1" id="KW-0560">Oxidoreductase</keyword>
<comment type="caution">
    <text evidence="2">The sequence shown here is derived from an EMBL/GenBank/DDBJ whole genome shotgun (WGS) entry which is preliminary data.</text>
</comment>
<dbReference type="PANTHER" id="PTHR43539">
    <property type="entry name" value="FLAVIN-BINDING MONOOXYGENASE-LIKE PROTEIN (AFU_ORTHOLOGUE AFUA_4G09220)"/>
    <property type="match status" value="1"/>
</dbReference>
<sequence length="502" mass="51728">MTDFALADLPVAVIGSGPVGLAAAAQLVRRGIRPLVLEVGSSVAAAVAEWGHIGLFSPWKYNIDVAARSLLAPTGWQEPDGEHLPTGDELIRDYLFPLAETDGLRDAILTDTRVVAVSRVGLDRTGTAQRESTPFLVRTQNSDGTTADFQVRAVIDASGTWESPNPIGQSGLAAPGEVEARRSGFVTSPLPDVTGRDREHFAGRRTLVVGGGHSAANTLLALAELRAEVPGTRIGWVLRRADPASVYGGEDQDGLPARGALGARLRRLVEDGAIDVHASTTITGFAADGGGTVAAETGGESVTLHADRVVPATGFRPDLGFLREIRLDLDPVVEAPQQLGPLIDPEYHSCGTVPPHGARVLGHPEPNFYIVGMKSYGRAPTFLMYTGYEQVRSVVAAIVGDHEAAARVELVLPETGVCSADIGSSCDAPANRPGFVDLAAADVPDAVGATGAADVAGAPDAADSVDVAGVPDAGGCCGPAEPVVIGIPTGTEHGRSGESGNG</sequence>
<evidence type="ECO:0000313" key="2">
    <source>
        <dbReference type="EMBL" id="GAA1512092.1"/>
    </source>
</evidence>
<dbReference type="SUPFAM" id="SSF51905">
    <property type="entry name" value="FAD/NAD(P)-binding domain"/>
    <property type="match status" value="1"/>
</dbReference>
<reference evidence="2 3" key="1">
    <citation type="journal article" date="2019" name="Int. J. Syst. Evol. Microbiol.">
        <title>The Global Catalogue of Microorganisms (GCM) 10K type strain sequencing project: providing services to taxonomists for standard genome sequencing and annotation.</title>
        <authorList>
            <consortium name="The Broad Institute Genomics Platform"/>
            <consortium name="The Broad Institute Genome Sequencing Center for Infectious Disease"/>
            <person name="Wu L."/>
            <person name="Ma J."/>
        </authorList>
    </citation>
    <scope>NUCLEOTIDE SEQUENCE [LARGE SCALE GENOMIC DNA]</scope>
    <source>
        <strain evidence="2 3">JCM 13318</strain>
    </source>
</reference>
<proteinExistence type="predicted"/>
<dbReference type="RefSeq" id="WP_173156810.1">
    <property type="nucleotide sequence ID" value="NZ_BAAALX010000008.1"/>
</dbReference>
<dbReference type="PRINTS" id="PR00368">
    <property type="entry name" value="FADPNR"/>
</dbReference>
<dbReference type="Gene3D" id="3.50.50.60">
    <property type="entry name" value="FAD/NAD(P)-binding domain"/>
    <property type="match status" value="1"/>
</dbReference>
<accession>A0ABN2A5U5</accession>
<dbReference type="Pfam" id="PF13738">
    <property type="entry name" value="Pyr_redox_3"/>
    <property type="match status" value="1"/>
</dbReference>
<gene>
    <name evidence="2" type="ORF">GCM10009690_13870</name>
</gene>
<evidence type="ECO:0000313" key="3">
    <source>
        <dbReference type="Proteomes" id="UP001500177"/>
    </source>
</evidence>
<dbReference type="EMBL" id="BAAALX010000008">
    <property type="protein sequence ID" value="GAA1512092.1"/>
    <property type="molecule type" value="Genomic_DNA"/>
</dbReference>
<protein>
    <submittedName>
        <fullName evidence="2">FAD-dependent oxidoreductase</fullName>
    </submittedName>
</protein>
<dbReference type="Proteomes" id="UP001500177">
    <property type="component" value="Unassembled WGS sequence"/>
</dbReference>
<dbReference type="PANTHER" id="PTHR43539:SF78">
    <property type="entry name" value="FLAVIN-CONTAINING MONOOXYGENASE"/>
    <property type="match status" value="1"/>
</dbReference>
<organism evidence="2 3">
    <name type="scientific">Brevibacterium permense</name>
    <dbReference type="NCBI Taxonomy" id="234834"/>
    <lineage>
        <taxon>Bacteria</taxon>
        <taxon>Bacillati</taxon>
        <taxon>Actinomycetota</taxon>
        <taxon>Actinomycetes</taxon>
        <taxon>Micrococcales</taxon>
        <taxon>Brevibacteriaceae</taxon>
        <taxon>Brevibacterium</taxon>
    </lineage>
</organism>
<keyword evidence="3" id="KW-1185">Reference proteome</keyword>
<dbReference type="InterPro" id="IPR036188">
    <property type="entry name" value="FAD/NAD-bd_sf"/>
</dbReference>
<dbReference type="PRINTS" id="PR00411">
    <property type="entry name" value="PNDRDTASEI"/>
</dbReference>
<dbReference type="InterPro" id="IPR050982">
    <property type="entry name" value="Auxin_biosynth/cation_transpt"/>
</dbReference>
<evidence type="ECO:0000256" key="1">
    <source>
        <dbReference type="ARBA" id="ARBA00023002"/>
    </source>
</evidence>
<name>A0ABN2A5U5_9MICO</name>